<feature type="non-terminal residue" evidence="2">
    <location>
        <position position="120"/>
    </location>
</feature>
<organism evidence="2 3">
    <name type="scientific">Lunasporangiospora selenospora</name>
    <dbReference type="NCBI Taxonomy" id="979761"/>
    <lineage>
        <taxon>Eukaryota</taxon>
        <taxon>Fungi</taxon>
        <taxon>Fungi incertae sedis</taxon>
        <taxon>Mucoromycota</taxon>
        <taxon>Mortierellomycotina</taxon>
        <taxon>Mortierellomycetes</taxon>
        <taxon>Mortierellales</taxon>
        <taxon>Mortierellaceae</taxon>
        <taxon>Lunasporangiospora</taxon>
    </lineage>
</organism>
<dbReference type="AlphaFoldDB" id="A0A9P6FB21"/>
<gene>
    <name evidence="2" type="ORF">BGW38_009675</name>
</gene>
<evidence type="ECO:0000256" key="1">
    <source>
        <dbReference type="SAM" id="MobiDB-lite"/>
    </source>
</evidence>
<feature type="compositionally biased region" description="Polar residues" evidence="1">
    <location>
        <begin position="87"/>
        <end position="97"/>
    </location>
</feature>
<evidence type="ECO:0000313" key="3">
    <source>
        <dbReference type="Proteomes" id="UP000780801"/>
    </source>
</evidence>
<dbReference type="EMBL" id="JAABOA010007247">
    <property type="protein sequence ID" value="KAF9546025.1"/>
    <property type="molecule type" value="Genomic_DNA"/>
</dbReference>
<evidence type="ECO:0000313" key="2">
    <source>
        <dbReference type="EMBL" id="KAF9546025.1"/>
    </source>
</evidence>
<reference evidence="2" key="1">
    <citation type="journal article" date="2020" name="Fungal Divers.">
        <title>Resolving the Mortierellaceae phylogeny through synthesis of multi-gene phylogenetics and phylogenomics.</title>
        <authorList>
            <person name="Vandepol N."/>
            <person name="Liber J."/>
            <person name="Desiro A."/>
            <person name="Na H."/>
            <person name="Kennedy M."/>
            <person name="Barry K."/>
            <person name="Grigoriev I.V."/>
            <person name="Miller A.N."/>
            <person name="O'Donnell K."/>
            <person name="Stajich J.E."/>
            <person name="Bonito G."/>
        </authorList>
    </citation>
    <scope>NUCLEOTIDE SEQUENCE</scope>
    <source>
        <strain evidence="2">KOD1015</strain>
    </source>
</reference>
<sequence>MPSPAIIHTSLAPARWALPRFAVTFSRPLSAASTIISIRTHAATSSIRPLITSTSTSLRGCSQRPAQTARKVMATISARHYTSSTITVNNEKSSVNQAPALAAADDDDDSLGEASAQKEK</sequence>
<keyword evidence="3" id="KW-1185">Reference proteome</keyword>
<proteinExistence type="predicted"/>
<protein>
    <submittedName>
        <fullName evidence="2">Uncharacterized protein</fullName>
    </submittedName>
</protein>
<comment type="caution">
    <text evidence="2">The sequence shown here is derived from an EMBL/GenBank/DDBJ whole genome shotgun (WGS) entry which is preliminary data.</text>
</comment>
<dbReference type="Proteomes" id="UP000780801">
    <property type="component" value="Unassembled WGS sequence"/>
</dbReference>
<accession>A0A9P6FB21</accession>
<name>A0A9P6FB21_9FUNG</name>
<feature type="region of interest" description="Disordered" evidence="1">
    <location>
        <begin position="87"/>
        <end position="120"/>
    </location>
</feature>